<evidence type="ECO:0000256" key="10">
    <source>
        <dbReference type="PROSITE-ProRule" id="PRU00524"/>
    </source>
</evidence>
<comment type="pathway">
    <text evidence="3">Cofactor biosynthesis; riboflavin biosynthesis; riboflavin from 2-hydroxy-3-oxobutyl phosphate and 5-amino-6-(D-ribitylamino)uracil: step 2/2.</text>
</comment>
<gene>
    <name evidence="12" type="primary">ribE</name>
    <name evidence="12" type="ORF">BACI348_41304</name>
</gene>
<dbReference type="FunFam" id="2.40.30.20:FF:000006">
    <property type="entry name" value="Riboflavin synthase, alpha subunit"/>
    <property type="match status" value="1"/>
</dbReference>
<sequence length="237" mass="26340">MSQTSLFQKVRNTKEREREDHMFTGIIEEVGTVQSLSKRSADAMEIIIKCSRVLEDVHLGDSIAINGVCLTVTSFTKEQFAADVMPETVKATSLDQLAPGSQVNLERAMSSNGRFGGHFVSGHVDGTAVITRVEKKSNSIYYDLKMDKTLTDMLTKKGSIAIDGVSLTIFDLRDAHVTVSIIPHTLEGTIFPTKTMGDVVNIECDMIGKYIYRFLTKEQNEKQPSRLTPSFLKEHGF</sequence>
<dbReference type="PROSITE" id="PS51177">
    <property type="entry name" value="LUMAZINE_BIND"/>
    <property type="match status" value="2"/>
</dbReference>
<evidence type="ECO:0000313" key="12">
    <source>
        <dbReference type="EMBL" id="VXB68386.1"/>
    </source>
</evidence>
<dbReference type="EC" id="2.5.1.9" evidence="4 9"/>
<comment type="function">
    <text evidence="2">Catalyzes the dismutation of two molecules of 6,7-dimethyl-8-ribityllumazine, resulting in the formation of riboflavin and 5-amino-6-(D-ribitylamino)uracil.</text>
</comment>
<dbReference type="Pfam" id="PF00677">
    <property type="entry name" value="Lum_binding"/>
    <property type="match status" value="2"/>
</dbReference>
<feature type="repeat" description="Lumazine-binding" evidence="10">
    <location>
        <begin position="22"/>
        <end position="118"/>
    </location>
</feature>
<evidence type="ECO:0000256" key="2">
    <source>
        <dbReference type="ARBA" id="ARBA00002803"/>
    </source>
</evidence>
<dbReference type="GO" id="GO:0009231">
    <property type="term" value="P:riboflavin biosynthetic process"/>
    <property type="evidence" value="ECO:0007669"/>
    <property type="project" value="UniProtKB-KW"/>
</dbReference>
<evidence type="ECO:0000256" key="6">
    <source>
        <dbReference type="ARBA" id="ARBA00022619"/>
    </source>
</evidence>
<evidence type="ECO:0000256" key="8">
    <source>
        <dbReference type="ARBA" id="ARBA00022737"/>
    </source>
</evidence>
<dbReference type="InterPro" id="IPR026017">
    <property type="entry name" value="Lumazine-bd_dom"/>
</dbReference>
<evidence type="ECO:0000256" key="3">
    <source>
        <dbReference type="ARBA" id="ARBA00004887"/>
    </source>
</evidence>
<dbReference type="AlphaFoldDB" id="A0A653SK98"/>
<dbReference type="CDD" id="cd00402">
    <property type="entry name" value="Riboflavin_synthase_like"/>
    <property type="match status" value="1"/>
</dbReference>
<dbReference type="Gene3D" id="2.40.30.20">
    <property type="match status" value="2"/>
</dbReference>
<dbReference type="Proteomes" id="UP000433089">
    <property type="component" value="Unassembled WGS sequence"/>
</dbReference>
<evidence type="ECO:0000256" key="9">
    <source>
        <dbReference type="NCBIfam" id="TIGR00187"/>
    </source>
</evidence>
<feature type="domain" description="Lumazine-binding" evidence="11">
    <location>
        <begin position="119"/>
        <end position="215"/>
    </location>
</feature>
<dbReference type="PIRSF" id="PIRSF000498">
    <property type="entry name" value="Riboflavin_syn_A"/>
    <property type="match status" value="1"/>
</dbReference>
<protein>
    <recommendedName>
        <fullName evidence="5 9">Riboflavin synthase</fullName>
        <ecNumber evidence="4 9">2.5.1.9</ecNumber>
    </recommendedName>
</protein>
<dbReference type="GO" id="GO:0004746">
    <property type="term" value="F:riboflavin synthase activity"/>
    <property type="evidence" value="ECO:0007669"/>
    <property type="project" value="UniProtKB-UniRule"/>
</dbReference>
<dbReference type="EMBL" id="CABWLH010000009">
    <property type="protein sequence ID" value="VXB68386.1"/>
    <property type="molecule type" value="Genomic_DNA"/>
</dbReference>
<keyword evidence="8" id="KW-0677">Repeat</keyword>
<proteinExistence type="predicted"/>
<evidence type="ECO:0000256" key="7">
    <source>
        <dbReference type="ARBA" id="ARBA00022679"/>
    </source>
</evidence>
<accession>A0A653SK98</accession>
<evidence type="ECO:0000256" key="5">
    <source>
        <dbReference type="ARBA" id="ARBA00013950"/>
    </source>
</evidence>
<reference evidence="12 13" key="1">
    <citation type="submission" date="2019-10" db="EMBL/GenBank/DDBJ databases">
        <authorList>
            <person name="Karimi E."/>
        </authorList>
    </citation>
    <scope>NUCLEOTIDE SEQUENCE [LARGE SCALE GENOMIC DNA]</scope>
    <source>
        <strain evidence="12">Bacillus sp. 348</strain>
    </source>
</reference>
<keyword evidence="7 12" id="KW-0808">Transferase</keyword>
<evidence type="ECO:0000256" key="1">
    <source>
        <dbReference type="ARBA" id="ARBA00000968"/>
    </source>
</evidence>
<dbReference type="FunFam" id="2.40.30.20:FF:000004">
    <property type="entry name" value="Riboflavin synthase, alpha subunit"/>
    <property type="match status" value="1"/>
</dbReference>
<organism evidence="12 13">
    <name type="scientific">Bacillus altitudinis</name>
    <dbReference type="NCBI Taxonomy" id="293387"/>
    <lineage>
        <taxon>Bacteria</taxon>
        <taxon>Bacillati</taxon>
        <taxon>Bacillota</taxon>
        <taxon>Bacilli</taxon>
        <taxon>Bacillales</taxon>
        <taxon>Bacillaceae</taxon>
        <taxon>Bacillus</taxon>
    </lineage>
</organism>
<dbReference type="SUPFAM" id="SSF63380">
    <property type="entry name" value="Riboflavin synthase domain-like"/>
    <property type="match status" value="2"/>
</dbReference>
<dbReference type="NCBIfam" id="NF006767">
    <property type="entry name" value="PRK09289.1"/>
    <property type="match status" value="1"/>
</dbReference>
<feature type="domain" description="Lumazine-binding" evidence="11">
    <location>
        <begin position="22"/>
        <end position="118"/>
    </location>
</feature>
<evidence type="ECO:0000256" key="4">
    <source>
        <dbReference type="ARBA" id="ARBA00012827"/>
    </source>
</evidence>
<evidence type="ECO:0000259" key="11">
    <source>
        <dbReference type="PROSITE" id="PS51177"/>
    </source>
</evidence>
<dbReference type="InterPro" id="IPR023366">
    <property type="entry name" value="ATP_synth_asu-like_sf"/>
</dbReference>
<keyword evidence="6" id="KW-0686">Riboflavin biosynthesis</keyword>
<dbReference type="NCBIfam" id="NF009566">
    <property type="entry name" value="PRK13020.1"/>
    <property type="match status" value="1"/>
</dbReference>
<dbReference type="PANTHER" id="PTHR21098:SF12">
    <property type="entry name" value="RIBOFLAVIN SYNTHASE"/>
    <property type="match status" value="1"/>
</dbReference>
<evidence type="ECO:0000313" key="13">
    <source>
        <dbReference type="Proteomes" id="UP000433089"/>
    </source>
</evidence>
<dbReference type="InterPro" id="IPR001783">
    <property type="entry name" value="Lumazine-bd"/>
</dbReference>
<dbReference type="NCBIfam" id="TIGR00187">
    <property type="entry name" value="ribE"/>
    <property type="match status" value="1"/>
</dbReference>
<feature type="repeat" description="Lumazine-binding" evidence="10">
    <location>
        <begin position="119"/>
        <end position="215"/>
    </location>
</feature>
<name>A0A653SK98_BACAB</name>
<dbReference type="PANTHER" id="PTHR21098">
    <property type="entry name" value="RIBOFLAVIN SYNTHASE ALPHA CHAIN"/>
    <property type="match status" value="1"/>
</dbReference>
<dbReference type="InterPro" id="IPR017938">
    <property type="entry name" value="Riboflavin_synthase-like_b-brl"/>
</dbReference>
<comment type="catalytic activity">
    <reaction evidence="1">
        <text>2 6,7-dimethyl-8-(1-D-ribityl)lumazine + H(+) = 5-amino-6-(D-ribitylamino)uracil + riboflavin</text>
        <dbReference type="Rhea" id="RHEA:20772"/>
        <dbReference type="ChEBI" id="CHEBI:15378"/>
        <dbReference type="ChEBI" id="CHEBI:15934"/>
        <dbReference type="ChEBI" id="CHEBI:57986"/>
        <dbReference type="ChEBI" id="CHEBI:58201"/>
        <dbReference type="EC" id="2.5.1.9"/>
    </reaction>
</comment>